<feature type="region of interest" description="Disordered" evidence="1">
    <location>
        <begin position="83"/>
        <end position="109"/>
    </location>
</feature>
<name>A0A8D7ZYD8_CULPI</name>
<dbReference type="AlphaFoldDB" id="A0A8D7ZYD8"/>
<proteinExistence type="predicted"/>
<dbReference type="EMBL" id="HBUE01007183">
    <property type="protein sequence ID" value="CAG6446570.1"/>
    <property type="molecule type" value="Transcribed_RNA"/>
</dbReference>
<evidence type="ECO:0000256" key="1">
    <source>
        <dbReference type="SAM" id="MobiDB-lite"/>
    </source>
</evidence>
<reference evidence="2" key="1">
    <citation type="submission" date="2021-05" db="EMBL/GenBank/DDBJ databases">
        <authorList>
            <person name="Alioto T."/>
            <person name="Alioto T."/>
            <person name="Gomez Garrido J."/>
        </authorList>
    </citation>
    <scope>NUCLEOTIDE SEQUENCE</scope>
</reference>
<evidence type="ECO:0000313" key="2">
    <source>
        <dbReference type="EMBL" id="CAG6446570.1"/>
    </source>
</evidence>
<organism evidence="2">
    <name type="scientific">Culex pipiens</name>
    <name type="common">House mosquito</name>
    <dbReference type="NCBI Taxonomy" id="7175"/>
    <lineage>
        <taxon>Eukaryota</taxon>
        <taxon>Metazoa</taxon>
        <taxon>Ecdysozoa</taxon>
        <taxon>Arthropoda</taxon>
        <taxon>Hexapoda</taxon>
        <taxon>Insecta</taxon>
        <taxon>Pterygota</taxon>
        <taxon>Neoptera</taxon>
        <taxon>Endopterygota</taxon>
        <taxon>Diptera</taxon>
        <taxon>Nematocera</taxon>
        <taxon>Culicoidea</taxon>
        <taxon>Culicidae</taxon>
        <taxon>Culicinae</taxon>
        <taxon>Culicini</taxon>
        <taxon>Culex</taxon>
        <taxon>Culex</taxon>
    </lineage>
</organism>
<protein>
    <submittedName>
        <fullName evidence="2">(northern house mosquito) hypothetical protein</fullName>
    </submittedName>
</protein>
<sequence length="109" mass="11925">MASTSPSWLVTDECHVESGVVLWLRSPVDDFCPADCCGTASFEMGMMRVWFQCTVVLSALASHGIDQRRIWLSASSADSELTSPAAASDQRRCPFSVNSGKLRGLREPR</sequence>
<accession>A0A8D7ZYD8</accession>